<feature type="domain" description="Translin-associated factor X-interacting protein 1 N-terminal" evidence="3">
    <location>
        <begin position="15"/>
        <end position="126"/>
    </location>
</feature>
<dbReference type="STRING" id="45351.A7T2G2"/>
<feature type="coiled-coil region" evidence="2">
    <location>
        <begin position="195"/>
        <end position="245"/>
    </location>
</feature>
<keyword evidence="1 2" id="KW-0175">Coiled coil</keyword>
<protein>
    <recommendedName>
        <fullName evidence="3">Translin-associated factor X-interacting protein 1 N-terminal domain-containing protein</fullName>
    </recommendedName>
</protein>
<dbReference type="PANTHER" id="PTHR16306">
    <property type="entry name" value="TRANSLIN-ASSOCIATED FACTOR X-INTERACTING PROTEIN 1"/>
    <property type="match status" value="1"/>
</dbReference>
<evidence type="ECO:0000259" key="3">
    <source>
        <dbReference type="Pfam" id="PF15739"/>
    </source>
</evidence>
<dbReference type="OMA" id="HIANKRI"/>
<dbReference type="AlphaFoldDB" id="A7T2G2"/>
<evidence type="ECO:0000313" key="4">
    <source>
        <dbReference type="EMBL" id="EDO29850.1"/>
    </source>
</evidence>
<gene>
    <name evidence="4" type="ORF">NEMVEDRAFT_v1g143091</name>
</gene>
<evidence type="ECO:0000313" key="5">
    <source>
        <dbReference type="Proteomes" id="UP000001593"/>
    </source>
</evidence>
<dbReference type="eggNOG" id="ENOG502QTWK">
    <property type="taxonomic scope" value="Eukaryota"/>
</dbReference>
<dbReference type="InParanoid" id="A7T2G2"/>
<dbReference type="PANTHER" id="PTHR16306:SF0">
    <property type="entry name" value="TRANSLIN-ASSOCIATED FACTOR X-INTERACTING PROTEIN 1"/>
    <property type="match status" value="1"/>
</dbReference>
<evidence type="ECO:0000256" key="2">
    <source>
        <dbReference type="SAM" id="Coils"/>
    </source>
</evidence>
<sequence>MPKGVHKPKFLEQLEAFLQKELRSLDSTEMVPSEKRLQAFREVFEYLIEDFKTYKPLLSAIKHEYEMMLIHQRERIRDLEPLKAMLVTVSEQCEKKLFSMKQEEKSDMIDMRKENLKLQRTIEQLREDQVSLKVQVEKLQEEVGAEYLRYRNECDARKMLIADINELKYQQEDSKTSTDEEGEGKEDVTFLKLALKKAREDLDAKNYKLAKMESDYGDVVPRRDFEKLEAQCAKLQKDTEQFTSDHQKLMQEHNALLEVYNKVLEQRDQFSLDNDAMRRSATPRPRWDKCGQYVEGGPDRWNELSQNRTSDELVDVLLAEMTGQDVSQIQSGASTGAEYFDGQGTGPEVPRFLRFEGQVRNRRLGKRDTSLLIKDIWQEKAAHDAERSDLGEFLYTYLQRRFGIENMIIEWGYNLYDACNRYNHDPRIGLFYGILQKEVGIYISKRREGGSNMTPG</sequence>
<dbReference type="InterPro" id="IPR032755">
    <property type="entry name" value="TSNAXIP1_N"/>
</dbReference>
<dbReference type="Proteomes" id="UP000001593">
    <property type="component" value="Unassembled WGS sequence"/>
</dbReference>
<dbReference type="HOGENOM" id="CLU_028246_0_0_1"/>
<dbReference type="EMBL" id="DS470245">
    <property type="protein sequence ID" value="EDO29850.1"/>
    <property type="molecule type" value="Genomic_DNA"/>
</dbReference>
<name>A7T2G2_NEMVE</name>
<keyword evidence="5" id="KW-1185">Reference proteome</keyword>
<dbReference type="Pfam" id="PF15739">
    <property type="entry name" value="TSNAXIP1_N"/>
    <property type="match status" value="1"/>
</dbReference>
<proteinExistence type="predicted"/>
<feature type="coiled-coil region" evidence="2">
    <location>
        <begin position="108"/>
        <end position="142"/>
    </location>
</feature>
<accession>A7T2G2</accession>
<reference evidence="4 5" key="1">
    <citation type="journal article" date="2007" name="Science">
        <title>Sea anemone genome reveals ancestral eumetazoan gene repertoire and genomic organization.</title>
        <authorList>
            <person name="Putnam N.H."/>
            <person name="Srivastava M."/>
            <person name="Hellsten U."/>
            <person name="Dirks B."/>
            <person name="Chapman J."/>
            <person name="Salamov A."/>
            <person name="Terry A."/>
            <person name="Shapiro H."/>
            <person name="Lindquist E."/>
            <person name="Kapitonov V.V."/>
            <person name="Jurka J."/>
            <person name="Genikhovich G."/>
            <person name="Grigoriev I.V."/>
            <person name="Lucas S.M."/>
            <person name="Steele R.E."/>
            <person name="Finnerty J.R."/>
            <person name="Technau U."/>
            <person name="Martindale M.Q."/>
            <person name="Rokhsar D.S."/>
        </authorList>
    </citation>
    <scope>NUCLEOTIDE SEQUENCE [LARGE SCALE GENOMIC DNA]</scope>
    <source>
        <strain evidence="5">CH2 X CH6</strain>
    </source>
</reference>
<evidence type="ECO:0000256" key="1">
    <source>
        <dbReference type="ARBA" id="ARBA00023054"/>
    </source>
</evidence>
<dbReference type="PhylomeDB" id="A7T2G2"/>
<organism evidence="4 5">
    <name type="scientific">Nematostella vectensis</name>
    <name type="common">Starlet sea anemone</name>
    <dbReference type="NCBI Taxonomy" id="45351"/>
    <lineage>
        <taxon>Eukaryota</taxon>
        <taxon>Metazoa</taxon>
        <taxon>Cnidaria</taxon>
        <taxon>Anthozoa</taxon>
        <taxon>Hexacorallia</taxon>
        <taxon>Actiniaria</taxon>
        <taxon>Edwardsiidae</taxon>
        <taxon>Nematostella</taxon>
    </lineage>
</organism>